<dbReference type="Gene3D" id="1.10.260.40">
    <property type="entry name" value="lambda repressor-like DNA-binding domains"/>
    <property type="match status" value="1"/>
</dbReference>
<dbReference type="PANTHER" id="PTHR45641:SF1">
    <property type="entry name" value="AAA+ ATPASE DOMAIN-CONTAINING PROTEIN"/>
    <property type="match status" value="1"/>
</dbReference>
<evidence type="ECO:0000256" key="3">
    <source>
        <dbReference type="PROSITE-ProRule" id="PRU00339"/>
    </source>
</evidence>
<protein>
    <recommendedName>
        <fullName evidence="4">HTH cro/C1-type domain-containing protein</fullName>
    </recommendedName>
</protein>
<dbReference type="InterPro" id="IPR019734">
    <property type="entry name" value="TPR_rpt"/>
</dbReference>
<evidence type="ECO:0000256" key="2">
    <source>
        <dbReference type="ARBA" id="ARBA00022803"/>
    </source>
</evidence>
<dbReference type="Gene3D" id="1.25.40.10">
    <property type="entry name" value="Tetratricopeptide repeat domain"/>
    <property type="match status" value="2"/>
</dbReference>
<name>A0A6I4VR73_9BACL</name>
<dbReference type="EMBL" id="WUUL01000002">
    <property type="protein sequence ID" value="MXQ52765.1"/>
    <property type="molecule type" value="Genomic_DNA"/>
</dbReference>
<evidence type="ECO:0000313" key="6">
    <source>
        <dbReference type="Proteomes" id="UP000430692"/>
    </source>
</evidence>
<keyword evidence="2 3" id="KW-0802">TPR repeat</keyword>
<evidence type="ECO:0000256" key="1">
    <source>
        <dbReference type="ARBA" id="ARBA00022737"/>
    </source>
</evidence>
<dbReference type="RefSeq" id="WP_160799986.1">
    <property type="nucleotide sequence ID" value="NZ_WUUL01000002.1"/>
</dbReference>
<dbReference type="AlphaFoldDB" id="A0A6I4VR73"/>
<evidence type="ECO:0000259" key="4">
    <source>
        <dbReference type="PROSITE" id="PS50943"/>
    </source>
</evidence>
<dbReference type="SMART" id="SM00028">
    <property type="entry name" value="TPR"/>
    <property type="match status" value="5"/>
</dbReference>
<dbReference type="SMART" id="SM00530">
    <property type="entry name" value="HTH_XRE"/>
    <property type="match status" value="1"/>
</dbReference>
<dbReference type="SUPFAM" id="SSF48452">
    <property type="entry name" value="TPR-like"/>
    <property type="match status" value="2"/>
</dbReference>
<reference evidence="5 6" key="1">
    <citation type="submission" date="2019-12" db="EMBL/GenBank/DDBJ databases">
        <title>Whole-genome analyses of novel actinobacteria.</title>
        <authorList>
            <person name="Sahin N."/>
            <person name="Saygin H."/>
        </authorList>
    </citation>
    <scope>NUCLEOTIDE SEQUENCE [LARGE SCALE GENOMIC DNA]</scope>
    <source>
        <strain evidence="5 6">KC615</strain>
    </source>
</reference>
<dbReference type="PROSITE" id="PS50943">
    <property type="entry name" value="HTH_CROC1"/>
    <property type="match status" value="1"/>
</dbReference>
<feature type="domain" description="HTH cro/C1-type" evidence="4">
    <location>
        <begin position="11"/>
        <end position="50"/>
    </location>
</feature>
<organism evidence="5 6">
    <name type="scientific">Shimazuella alba</name>
    <dbReference type="NCBI Taxonomy" id="2690964"/>
    <lineage>
        <taxon>Bacteria</taxon>
        <taxon>Bacillati</taxon>
        <taxon>Bacillota</taxon>
        <taxon>Bacilli</taxon>
        <taxon>Bacillales</taxon>
        <taxon>Thermoactinomycetaceae</taxon>
        <taxon>Shimazuella</taxon>
    </lineage>
</organism>
<keyword evidence="6" id="KW-1185">Reference proteome</keyword>
<sequence length="441" mass="51435">MVDLVRIGGILRAERRKLGKSIERLAEEIALGGTTISLIERGMPTVSLEKYQYYAETLGKGILFGMVNEADKKIIALKEQLEDIEEILLANPEKAFDDLKKLNQEEQIESIPILQPFFYHIESKYHLRKKELGLAQDSILQAIRIAEMQPELMVDNLISRCYLDLGVVYYHRDQFYQALHYTKKGLECYVEHENHGFYYSLLLLNKSIYLERLNLLEKSILCLEVLENHLQNNLSIEKEFRMSVIIQMYTIYASVLNKLRMNERALDHAKKGIRLAKINKSYHFLFTLWTQTAIIYESLGDLAKAERYYRKTLDLEISLQGKEHLFPFAFVNFAKLLIGKQQWKDAKQLIKQSVQICRKNNDNFQLVQSLLVFGEWYIQQDKYNQAVPLCLEAEALAKEYTFEELVNKSISSLCTCYDALQDNGNFLKYATKLYRIERGVS</sequence>
<dbReference type="InterPro" id="IPR001387">
    <property type="entry name" value="Cro/C1-type_HTH"/>
</dbReference>
<gene>
    <name evidence="5" type="ORF">GSM42_03275</name>
</gene>
<accession>A0A6I4VR73</accession>
<dbReference type="GO" id="GO:0003677">
    <property type="term" value="F:DNA binding"/>
    <property type="evidence" value="ECO:0007669"/>
    <property type="project" value="InterPro"/>
</dbReference>
<dbReference type="SUPFAM" id="SSF47413">
    <property type="entry name" value="lambda repressor-like DNA-binding domains"/>
    <property type="match status" value="1"/>
</dbReference>
<dbReference type="PANTHER" id="PTHR45641">
    <property type="entry name" value="TETRATRICOPEPTIDE REPEAT PROTEIN (AFU_ORTHOLOGUE AFUA_6G03870)"/>
    <property type="match status" value="1"/>
</dbReference>
<feature type="repeat" description="TPR" evidence="3">
    <location>
        <begin position="286"/>
        <end position="319"/>
    </location>
</feature>
<evidence type="ECO:0000313" key="5">
    <source>
        <dbReference type="EMBL" id="MXQ52765.1"/>
    </source>
</evidence>
<keyword evidence="1" id="KW-0677">Repeat</keyword>
<comment type="caution">
    <text evidence="5">The sequence shown here is derived from an EMBL/GenBank/DDBJ whole genome shotgun (WGS) entry which is preliminary data.</text>
</comment>
<dbReference type="Proteomes" id="UP000430692">
    <property type="component" value="Unassembled WGS sequence"/>
</dbReference>
<dbReference type="PROSITE" id="PS50005">
    <property type="entry name" value="TPR"/>
    <property type="match status" value="1"/>
</dbReference>
<proteinExistence type="predicted"/>
<dbReference type="InterPro" id="IPR010982">
    <property type="entry name" value="Lambda_DNA-bd_dom_sf"/>
</dbReference>
<dbReference type="InterPro" id="IPR011990">
    <property type="entry name" value="TPR-like_helical_dom_sf"/>
</dbReference>
<dbReference type="CDD" id="cd00093">
    <property type="entry name" value="HTH_XRE"/>
    <property type="match status" value="1"/>
</dbReference>